<dbReference type="SMART" id="SM00304">
    <property type="entry name" value="HAMP"/>
    <property type="match status" value="1"/>
</dbReference>
<name>A0A1M7J1U0_9FIRM</name>
<dbReference type="CDD" id="cd18773">
    <property type="entry name" value="PDC1_HK_sensor"/>
    <property type="match status" value="1"/>
</dbReference>
<dbReference type="OrthoDB" id="2489132at2"/>
<sequence length="722" mass="80967">MLKEKMRYLSNRGLHRQSESVFEGISNGRKKALDNWFKDQWRQIESIEKSLRSSSDEREAFEEIIADVQNRYEDFLEIFIVDEKGIAIVSSFTPHNGKDYSSFPNYEKAKNKERYMYGPYCDKMTVSIQAENKLFVDEVTLMFSSPFENNGTDYTLYVRILNDDMSNVIQEEDTHVYKESGDNYLFMIRNNRGILSGTAISRSRFEDRTFTHGENLKDGVKTSRWGTVQIKEHTEFEIRFTDPATNELHPGVQATIDKGENLDCWPGYPDYRHILVGGKGTKVIPPYSDEVWGMMCEGDIAEIYKFHGLSRIMPLSMAFITAIIAVISLLVGEYLTTAITGVIYIGVVSLAMYILTKKFIVKPINNTVKILRNIAEGEGDLTKRVTINAPNEIGELGRWFNKFISNQMYMIRRVGNSVRSEQHAIKRVTRASKKIEGSIASIEDTINVLTNNSIEQNTLFRNTQTEVLKIADSFQKNEGLQTMMREIQSKTASTSEAADSAKDVTKQVLLSIDELESAMGKAVTSIGQLEEKSQQITNIVSTIASISNQTNLLALNASIEAARAGDAGRGFAVVAEEIKKLSTDTQEATKVIEGLICAIQEEIGDTNSNIEVIDEKVKVSVKSTKESTKAVELVVDVSNSIATILDIMEDENAVIMEVSSSISDMASKSERSVRIGEESNQLAKDRIQDIMKQVEKLKKVLEGLEYSSNDLDEIVGAFQVTS</sequence>
<dbReference type="STRING" id="1120996.SAMN02746066_02087"/>
<evidence type="ECO:0000313" key="8">
    <source>
        <dbReference type="EMBL" id="SHM46898.1"/>
    </source>
</evidence>
<feature type="transmembrane region" description="Helical" evidence="5">
    <location>
        <begin position="337"/>
        <end position="355"/>
    </location>
</feature>
<dbReference type="Gene3D" id="1.10.287.950">
    <property type="entry name" value="Methyl-accepting chemotaxis protein"/>
    <property type="match status" value="1"/>
</dbReference>
<dbReference type="CDD" id="cd11386">
    <property type="entry name" value="MCP_signal"/>
    <property type="match status" value="1"/>
</dbReference>
<dbReference type="GO" id="GO:0007165">
    <property type="term" value="P:signal transduction"/>
    <property type="evidence" value="ECO:0007669"/>
    <property type="project" value="UniProtKB-KW"/>
</dbReference>
<proteinExistence type="inferred from homology"/>
<dbReference type="PROSITE" id="PS50111">
    <property type="entry name" value="CHEMOTAXIS_TRANSDUC_2"/>
    <property type="match status" value="1"/>
</dbReference>
<dbReference type="GO" id="GO:0016020">
    <property type="term" value="C:membrane"/>
    <property type="evidence" value="ECO:0007669"/>
    <property type="project" value="InterPro"/>
</dbReference>
<dbReference type="InterPro" id="IPR003660">
    <property type="entry name" value="HAMP_dom"/>
</dbReference>
<dbReference type="CDD" id="cd06225">
    <property type="entry name" value="HAMP"/>
    <property type="match status" value="1"/>
</dbReference>
<feature type="domain" description="HAMP" evidence="7">
    <location>
        <begin position="358"/>
        <end position="412"/>
    </location>
</feature>
<evidence type="ECO:0000256" key="5">
    <source>
        <dbReference type="SAM" id="Phobius"/>
    </source>
</evidence>
<evidence type="ECO:0000256" key="1">
    <source>
        <dbReference type="ARBA" id="ARBA00023224"/>
    </source>
</evidence>
<dbReference type="Gene3D" id="3.30.450.20">
    <property type="entry name" value="PAS domain"/>
    <property type="match status" value="1"/>
</dbReference>
<feature type="coiled-coil region" evidence="4">
    <location>
        <begin position="680"/>
        <end position="707"/>
    </location>
</feature>
<evidence type="ECO:0000256" key="4">
    <source>
        <dbReference type="SAM" id="Coils"/>
    </source>
</evidence>
<keyword evidence="5" id="KW-0812">Transmembrane</keyword>
<evidence type="ECO:0000313" key="9">
    <source>
        <dbReference type="Proteomes" id="UP000184038"/>
    </source>
</evidence>
<dbReference type="InterPro" id="IPR004089">
    <property type="entry name" value="MCPsignal_dom"/>
</dbReference>
<dbReference type="Pfam" id="PF00015">
    <property type="entry name" value="MCPsignal"/>
    <property type="match status" value="1"/>
</dbReference>
<feature type="domain" description="Methyl-accepting transducer" evidence="6">
    <location>
        <begin position="431"/>
        <end position="680"/>
    </location>
</feature>
<keyword evidence="5" id="KW-0472">Membrane</keyword>
<comment type="similarity">
    <text evidence="2">Belongs to the methyl-accepting chemotaxis (MCP) protein family.</text>
</comment>
<dbReference type="AlphaFoldDB" id="A0A1M7J1U0"/>
<keyword evidence="1 3" id="KW-0807">Transducer</keyword>
<evidence type="ECO:0000259" key="7">
    <source>
        <dbReference type="PROSITE" id="PS50885"/>
    </source>
</evidence>
<dbReference type="PANTHER" id="PTHR32089:SF112">
    <property type="entry name" value="LYSOZYME-LIKE PROTEIN-RELATED"/>
    <property type="match status" value="1"/>
</dbReference>
<dbReference type="EMBL" id="FRCP01000010">
    <property type="protein sequence ID" value="SHM46898.1"/>
    <property type="molecule type" value="Genomic_DNA"/>
</dbReference>
<dbReference type="Gene3D" id="1.10.8.500">
    <property type="entry name" value="HAMP domain in histidine kinase"/>
    <property type="match status" value="1"/>
</dbReference>
<evidence type="ECO:0000256" key="2">
    <source>
        <dbReference type="ARBA" id="ARBA00029447"/>
    </source>
</evidence>
<dbReference type="PANTHER" id="PTHR32089">
    <property type="entry name" value="METHYL-ACCEPTING CHEMOTAXIS PROTEIN MCPB"/>
    <property type="match status" value="1"/>
</dbReference>
<keyword evidence="5" id="KW-1133">Transmembrane helix</keyword>
<dbReference type="PROSITE" id="PS50885">
    <property type="entry name" value="HAMP"/>
    <property type="match status" value="1"/>
</dbReference>
<dbReference type="SMART" id="SM00283">
    <property type="entry name" value="MA"/>
    <property type="match status" value="1"/>
</dbReference>
<evidence type="ECO:0000259" key="6">
    <source>
        <dbReference type="PROSITE" id="PS50111"/>
    </source>
</evidence>
<protein>
    <submittedName>
        <fullName evidence="8">Methyl-accepting chemotaxis protein</fullName>
    </submittedName>
</protein>
<keyword evidence="9" id="KW-1185">Reference proteome</keyword>
<dbReference type="SUPFAM" id="SSF58104">
    <property type="entry name" value="Methyl-accepting chemotaxis protein (MCP) signaling domain"/>
    <property type="match status" value="1"/>
</dbReference>
<feature type="transmembrane region" description="Helical" evidence="5">
    <location>
        <begin position="312"/>
        <end position="331"/>
    </location>
</feature>
<dbReference type="RefSeq" id="WP_073287191.1">
    <property type="nucleotide sequence ID" value="NZ_FRCP01000010.1"/>
</dbReference>
<dbReference type="Pfam" id="PF00672">
    <property type="entry name" value="HAMP"/>
    <property type="match status" value="1"/>
</dbReference>
<dbReference type="Proteomes" id="UP000184038">
    <property type="component" value="Unassembled WGS sequence"/>
</dbReference>
<keyword evidence="4" id="KW-0175">Coiled coil</keyword>
<evidence type="ECO:0000256" key="3">
    <source>
        <dbReference type="PROSITE-ProRule" id="PRU00284"/>
    </source>
</evidence>
<reference evidence="8 9" key="1">
    <citation type="submission" date="2016-11" db="EMBL/GenBank/DDBJ databases">
        <authorList>
            <person name="Jaros S."/>
            <person name="Januszkiewicz K."/>
            <person name="Wedrychowicz H."/>
        </authorList>
    </citation>
    <scope>NUCLEOTIDE SEQUENCE [LARGE SCALE GENOMIC DNA]</scope>
    <source>
        <strain evidence="8 9">DSM 15930</strain>
    </source>
</reference>
<organism evidence="8 9">
    <name type="scientific">Anaerosporobacter mobilis DSM 15930</name>
    <dbReference type="NCBI Taxonomy" id="1120996"/>
    <lineage>
        <taxon>Bacteria</taxon>
        <taxon>Bacillati</taxon>
        <taxon>Bacillota</taxon>
        <taxon>Clostridia</taxon>
        <taxon>Lachnospirales</taxon>
        <taxon>Lachnospiraceae</taxon>
        <taxon>Anaerosporobacter</taxon>
    </lineage>
</organism>
<gene>
    <name evidence="8" type="ORF">SAMN02746066_02087</name>
</gene>
<accession>A0A1M7J1U0</accession>